<feature type="domain" description="C2H2-type" evidence="9">
    <location>
        <begin position="284"/>
        <end position="300"/>
    </location>
</feature>
<dbReference type="GO" id="GO:0005634">
    <property type="term" value="C:nucleus"/>
    <property type="evidence" value="ECO:0007669"/>
    <property type="project" value="TreeGrafter"/>
</dbReference>
<feature type="region of interest" description="Disordered" evidence="8">
    <location>
        <begin position="71"/>
        <end position="162"/>
    </location>
</feature>
<dbReference type="FunFam" id="3.30.160.60:FF:000690">
    <property type="entry name" value="Zinc finger protein 354C"/>
    <property type="match status" value="1"/>
</dbReference>
<evidence type="ECO:0000256" key="4">
    <source>
        <dbReference type="ARBA" id="ARBA00022833"/>
    </source>
</evidence>
<reference evidence="10" key="1">
    <citation type="submission" date="2025-08" db="UniProtKB">
        <authorList>
            <consortium name="Ensembl"/>
        </authorList>
    </citation>
    <scope>IDENTIFICATION</scope>
</reference>
<feature type="compositionally biased region" description="Acidic residues" evidence="8">
    <location>
        <begin position="86"/>
        <end position="97"/>
    </location>
</feature>
<dbReference type="GO" id="GO:0000978">
    <property type="term" value="F:RNA polymerase II cis-regulatory region sequence-specific DNA binding"/>
    <property type="evidence" value="ECO:0007669"/>
    <property type="project" value="TreeGrafter"/>
</dbReference>
<keyword evidence="3 7" id="KW-0863">Zinc-finger</keyword>
<dbReference type="FunFam" id="3.30.160.60:FF:002090">
    <property type="entry name" value="Zinc finger protein 473"/>
    <property type="match status" value="1"/>
</dbReference>
<dbReference type="PROSITE" id="PS50157">
    <property type="entry name" value="ZINC_FINGER_C2H2_2"/>
    <property type="match status" value="5"/>
</dbReference>
<evidence type="ECO:0000256" key="3">
    <source>
        <dbReference type="ARBA" id="ARBA00022771"/>
    </source>
</evidence>
<dbReference type="PANTHER" id="PTHR24393:SF92">
    <property type="entry name" value="ZINC FINGER PROTEIN 358"/>
    <property type="match status" value="1"/>
</dbReference>
<keyword evidence="5" id="KW-0238">DNA-binding</keyword>
<evidence type="ECO:0000256" key="6">
    <source>
        <dbReference type="ARBA" id="ARBA00023242"/>
    </source>
</evidence>
<dbReference type="GO" id="GO:0022603">
    <property type="term" value="P:regulation of anatomical structure morphogenesis"/>
    <property type="evidence" value="ECO:0007669"/>
    <property type="project" value="UniProtKB-ARBA"/>
</dbReference>
<name>A0A8C3SGD0_CHESE</name>
<proteinExistence type="predicted"/>
<evidence type="ECO:0000256" key="8">
    <source>
        <dbReference type="SAM" id="MobiDB-lite"/>
    </source>
</evidence>
<evidence type="ECO:0000256" key="2">
    <source>
        <dbReference type="ARBA" id="ARBA00022737"/>
    </source>
</evidence>
<keyword evidence="4" id="KW-0862">Zinc</keyword>
<evidence type="ECO:0000313" key="10">
    <source>
        <dbReference type="Ensembl" id="ENSCSRP00000013420.1"/>
    </source>
</evidence>
<reference evidence="10" key="2">
    <citation type="submission" date="2025-09" db="UniProtKB">
        <authorList>
            <consortium name="Ensembl"/>
        </authorList>
    </citation>
    <scope>IDENTIFICATION</scope>
</reference>
<dbReference type="SMART" id="SM00355">
    <property type="entry name" value="ZnF_C2H2"/>
    <property type="match status" value="5"/>
</dbReference>
<evidence type="ECO:0000256" key="7">
    <source>
        <dbReference type="PROSITE-ProRule" id="PRU00042"/>
    </source>
</evidence>
<evidence type="ECO:0000313" key="11">
    <source>
        <dbReference type="Proteomes" id="UP000694403"/>
    </source>
</evidence>
<evidence type="ECO:0000256" key="5">
    <source>
        <dbReference type="ARBA" id="ARBA00023125"/>
    </source>
</evidence>
<dbReference type="PANTHER" id="PTHR24393">
    <property type="entry name" value="ZINC FINGER PROTEIN"/>
    <property type="match status" value="1"/>
</dbReference>
<protein>
    <recommendedName>
        <fullName evidence="9">C2H2-type domain-containing protein</fullName>
    </recommendedName>
</protein>
<accession>A0A8C3SGD0</accession>
<dbReference type="AlphaFoldDB" id="A0A8C3SGD0"/>
<dbReference type="SUPFAM" id="SSF57667">
    <property type="entry name" value="beta-beta-alpha zinc fingers"/>
    <property type="match status" value="3"/>
</dbReference>
<feature type="domain" description="C2H2-type" evidence="9">
    <location>
        <begin position="173"/>
        <end position="200"/>
    </location>
</feature>
<dbReference type="Ensembl" id="ENSCSRT00000013967.1">
    <property type="protein sequence ID" value="ENSCSRP00000013420.1"/>
    <property type="gene ID" value="ENSCSRG00000010111.1"/>
</dbReference>
<dbReference type="Pfam" id="PF00096">
    <property type="entry name" value="zf-C2H2"/>
    <property type="match status" value="5"/>
</dbReference>
<dbReference type="Proteomes" id="UP000694403">
    <property type="component" value="Unplaced"/>
</dbReference>
<feature type="domain" description="C2H2-type" evidence="9">
    <location>
        <begin position="257"/>
        <end position="283"/>
    </location>
</feature>
<dbReference type="InterPro" id="IPR013087">
    <property type="entry name" value="Znf_C2H2_type"/>
</dbReference>
<dbReference type="Gene3D" id="3.30.160.60">
    <property type="entry name" value="Classic Zinc Finger"/>
    <property type="match status" value="6"/>
</dbReference>
<evidence type="ECO:0000259" key="9">
    <source>
        <dbReference type="PROSITE" id="PS50157"/>
    </source>
</evidence>
<dbReference type="GO" id="GO:0005694">
    <property type="term" value="C:chromosome"/>
    <property type="evidence" value="ECO:0007669"/>
    <property type="project" value="UniProtKB-ARBA"/>
</dbReference>
<dbReference type="InterPro" id="IPR036236">
    <property type="entry name" value="Znf_C2H2_sf"/>
</dbReference>
<dbReference type="FunFam" id="3.30.160.60:FF:001732">
    <property type="entry name" value="Zgc:162936"/>
    <property type="match status" value="1"/>
</dbReference>
<feature type="domain" description="C2H2-type" evidence="9">
    <location>
        <begin position="201"/>
        <end position="228"/>
    </location>
</feature>
<evidence type="ECO:0000256" key="1">
    <source>
        <dbReference type="ARBA" id="ARBA00022723"/>
    </source>
</evidence>
<keyword evidence="2" id="KW-0677">Repeat</keyword>
<keyword evidence="1" id="KW-0479">Metal-binding</keyword>
<organism evidence="10 11">
    <name type="scientific">Chelydra serpentina</name>
    <name type="common">Snapping turtle</name>
    <name type="synonym">Testudo serpentina</name>
    <dbReference type="NCBI Taxonomy" id="8475"/>
    <lineage>
        <taxon>Eukaryota</taxon>
        <taxon>Metazoa</taxon>
        <taxon>Chordata</taxon>
        <taxon>Craniata</taxon>
        <taxon>Vertebrata</taxon>
        <taxon>Euteleostomi</taxon>
        <taxon>Archelosauria</taxon>
        <taxon>Testudinata</taxon>
        <taxon>Testudines</taxon>
        <taxon>Cryptodira</taxon>
        <taxon>Durocryptodira</taxon>
        <taxon>Americhelydia</taxon>
        <taxon>Chelydroidea</taxon>
        <taxon>Chelydridae</taxon>
        <taxon>Chelydra</taxon>
    </lineage>
</organism>
<dbReference type="FunFam" id="3.30.160.60:FF:002343">
    <property type="entry name" value="Zinc finger protein 33A"/>
    <property type="match status" value="2"/>
</dbReference>
<dbReference type="GO" id="GO:0001228">
    <property type="term" value="F:DNA-binding transcription activator activity, RNA polymerase II-specific"/>
    <property type="evidence" value="ECO:0007669"/>
    <property type="project" value="TreeGrafter"/>
</dbReference>
<dbReference type="GO" id="GO:0008270">
    <property type="term" value="F:zinc ion binding"/>
    <property type="evidence" value="ECO:0007669"/>
    <property type="project" value="UniProtKB-KW"/>
</dbReference>
<dbReference type="PROSITE" id="PS00028">
    <property type="entry name" value="ZINC_FINGER_C2H2_1"/>
    <property type="match status" value="3"/>
</dbReference>
<keyword evidence="6" id="KW-0539">Nucleus</keyword>
<feature type="domain" description="C2H2-type" evidence="9">
    <location>
        <begin position="229"/>
        <end position="256"/>
    </location>
</feature>
<keyword evidence="11" id="KW-1185">Reference proteome</keyword>
<sequence length="300" mass="32646">AAWETLGNSPGTGAPCLQAQEGSAAAVNHLPNQRGWEHQWAPGPGLSLRGRFPATGECSLVCRPHFQAETDPCLDSLPAGEGLVSETEENPEQDGPEPADPSGTLPGSSQSPQRGAAGERPAGDAVAERAGESAPYGTVAQPRASPGDRLFTCPDQSSDLTTHRRVHTGEEPYGCAECGKRFAQSSNLIRHQRTHTAETPYRCPDCGKRFRRSAHLVMHQRTHTGERPYRCPDCGKRFSHSSHLHRHQRIHTGERPYRCPDCGKSFGSSNLVTHLILHTGERPFHCPHCQKTFSQSSNLS</sequence>